<reference evidence="2 3" key="1">
    <citation type="journal article" date="2024" name="Nat. Commun.">
        <title>Phylogenomics reveals the evolutionary origins of lichenization in chlorophyte algae.</title>
        <authorList>
            <person name="Puginier C."/>
            <person name="Libourel C."/>
            <person name="Otte J."/>
            <person name="Skaloud P."/>
            <person name="Haon M."/>
            <person name="Grisel S."/>
            <person name="Petersen M."/>
            <person name="Berrin J.G."/>
            <person name="Delaux P.M."/>
            <person name="Dal Grande F."/>
            <person name="Keller J."/>
        </authorList>
    </citation>
    <scope>NUCLEOTIDE SEQUENCE [LARGE SCALE GENOMIC DNA]</scope>
    <source>
        <strain evidence="2 3">SAG 2036</strain>
    </source>
</reference>
<dbReference type="GO" id="GO:0003713">
    <property type="term" value="F:transcription coactivator activity"/>
    <property type="evidence" value="ECO:0007669"/>
    <property type="project" value="InterPro"/>
</dbReference>
<evidence type="ECO:0000313" key="3">
    <source>
        <dbReference type="Proteomes" id="UP001465755"/>
    </source>
</evidence>
<dbReference type="PANTHER" id="PTHR31606">
    <property type="entry name" value="WW DOMAIN BINDING PROTEIN 2, ISOFORM E"/>
    <property type="match status" value="1"/>
</dbReference>
<dbReference type="GO" id="GO:0005634">
    <property type="term" value="C:nucleus"/>
    <property type="evidence" value="ECO:0007669"/>
    <property type="project" value="TreeGrafter"/>
</dbReference>
<evidence type="ECO:0000313" key="2">
    <source>
        <dbReference type="EMBL" id="KAK9798571.1"/>
    </source>
</evidence>
<feature type="compositionally biased region" description="Polar residues" evidence="1">
    <location>
        <begin position="179"/>
        <end position="188"/>
    </location>
</feature>
<protein>
    <submittedName>
        <fullName evidence="2">Uncharacterized protein</fullName>
    </submittedName>
</protein>
<gene>
    <name evidence="2" type="ORF">WJX73_010428</name>
</gene>
<name>A0AAW1NWE8_9CHLO</name>
<dbReference type="GO" id="GO:0031490">
    <property type="term" value="F:chromatin DNA binding"/>
    <property type="evidence" value="ECO:0007669"/>
    <property type="project" value="TreeGrafter"/>
</dbReference>
<comment type="caution">
    <text evidence="2">The sequence shown here is derived from an EMBL/GenBank/DDBJ whole genome shotgun (WGS) entry which is preliminary data.</text>
</comment>
<proteinExistence type="predicted"/>
<dbReference type="PANTHER" id="PTHR31606:SF1">
    <property type="entry name" value="WW DOMAIN BINDING PROTEIN 2, ISOFORM E"/>
    <property type="match status" value="1"/>
</dbReference>
<dbReference type="SUPFAM" id="SSF50729">
    <property type="entry name" value="PH domain-like"/>
    <property type="match status" value="1"/>
</dbReference>
<dbReference type="Proteomes" id="UP001465755">
    <property type="component" value="Unassembled WGS sequence"/>
</dbReference>
<evidence type="ECO:0000256" key="1">
    <source>
        <dbReference type="SAM" id="MobiDB-lite"/>
    </source>
</evidence>
<dbReference type="CDD" id="cd13214">
    <property type="entry name" value="PH-GRAM_WBP2"/>
    <property type="match status" value="1"/>
</dbReference>
<dbReference type="AlphaFoldDB" id="A0AAW1NWE8"/>
<dbReference type="EMBL" id="JALJOQ010000097">
    <property type="protein sequence ID" value="KAK9798571.1"/>
    <property type="molecule type" value="Genomic_DNA"/>
</dbReference>
<sequence>MSANPALQPDSDGKLMPAPFSGEVTALRRGSIDINLDGVRTTSGTWNVRGVLYLTTLRLVFVADKADASGLQAFDLPLSYLRGVKFNQPIFGCNNLAGECWPAQPGGGPAGSLPPHKFALYFKEGGVGTFLPLYFNFSEAAQSSQRHRQQQYTDPSRHSQTINMVATALVDPNDPSKLVLTQPSNESPAPSAPVYAANFGQDEVYEDMEPRTR</sequence>
<dbReference type="InterPro" id="IPR044852">
    <property type="entry name" value="WBP2-like"/>
</dbReference>
<accession>A0AAW1NWE8</accession>
<feature type="region of interest" description="Disordered" evidence="1">
    <location>
        <begin position="173"/>
        <end position="213"/>
    </location>
</feature>
<keyword evidence="3" id="KW-1185">Reference proteome</keyword>
<organism evidence="2 3">
    <name type="scientific">Symbiochloris irregularis</name>
    <dbReference type="NCBI Taxonomy" id="706552"/>
    <lineage>
        <taxon>Eukaryota</taxon>
        <taxon>Viridiplantae</taxon>
        <taxon>Chlorophyta</taxon>
        <taxon>core chlorophytes</taxon>
        <taxon>Trebouxiophyceae</taxon>
        <taxon>Trebouxiales</taxon>
        <taxon>Trebouxiaceae</taxon>
        <taxon>Symbiochloris</taxon>
    </lineage>
</organism>